<feature type="compositionally biased region" description="Low complexity" evidence="5">
    <location>
        <begin position="1"/>
        <end position="17"/>
    </location>
</feature>
<dbReference type="SUPFAM" id="SSF56176">
    <property type="entry name" value="FAD-binding/transporter-associated domain-like"/>
    <property type="match status" value="1"/>
</dbReference>
<dbReference type="UniPathway" id="UPA00771">
    <property type="reaction ID" value="UER00766"/>
</dbReference>
<dbReference type="GeneID" id="37015771"/>
<dbReference type="OrthoDB" id="610608at2759"/>
<dbReference type="EMBL" id="KZ819330">
    <property type="protein sequence ID" value="PWN19695.1"/>
    <property type="molecule type" value="Genomic_DNA"/>
</dbReference>
<dbReference type="AlphaFoldDB" id="A0A316U9L5"/>
<dbReference type="InterPro" id="IPR010031">
    <property type="entry name" value="FAD_lactone_oxidase-like"/>
</dbReference>
<protein>
    <recommendedName>
        <fullName evidence="2">D-arabinono-1,4-lactone oxidase</fullName>
        <ecNumber evidence="2">1.1.3.37</ecNumber>
    </recommendedName>
    <alternativeName>
        <fullName evidence="4">L-galactono-gamma-lactone oxidase</fullName>
    </alternativeName>
</protein>
<dbReference type="InterPro" id="IPR036318">
    <property type="entry name" value="FAD-bd_PCMH-like_sf"/>
</dbReference>
<dbReference type="EC" id="1.1.3.37" evidence="2"/>
<gene>
    <name evidence="7" type="ORF">BCV69DRAFT_29672</name>
</gene>
<dbReference type="InterPro" id="IPR016166">
    <property type="entry name" value="FAD-bd_PCMH"/>
</dbReference>
<dbReference type="InterPro" id="IPR016171">
    <property type="entry name" value="Vanillyl_alc_oxidase_C-sub2"/>
</dbReference>
<feature type="domain" description="FAD-binding PCMH-type" evidence="6">
    <location>
        <begin position="63"/>
        <end position="241"/>
    </location>
</feature>
<accession>A0A316U9L5</accession>
<dbReference type="Gene3D" id="1.10.45.10">
    <property type="entry name" value="Vanillyl-alcohol Oxidase, Chain A, domain 4"/>
    <property type="match status" value="1"/>
</dbReference>
<dbReference type="PROSITE" id="PS51387">
    <property type="entry name" value="FAD_PCMH"/>
    <property type="match status" value="1"/>
</dbReference>
<keyword evidence="8" id="KW-1185">Reference proteome</keyword>
<evidence type="ECO:0000256" key="3">
    <source>
        <dbReference type="ARBA" id="ARBA00023002"/>
    </source>
</evidence>
<comment type="pathway">
    <text evidence="1">Cofactor biosynthesis; D-erythroascorbate biosynthesis; dehydro-D-arabinono-1,4-lactone from D-arabinose: step 2/2.</text>
</comment>
<dbReference type="Gene3D" id="3.30.43.10">
    <property type="entry name" value="Uridine Diphospho-n-acetylenolpyruvylglucosamine Reductase, domain 2"/>
    <property type="match status" value="1"/>
</dbReference>
<reference evidence="7 8" key="1">
    <citation type="journal article" date="2018" name="Mol. Biol. Evol.">
        <title>Broad Genomic Sampling Reveals a Smut Pathogenic Ancestry of the Fungal Clade Ustilaginomycotina.</title>
        <authorList>
            <person name="Kijpornyongpan T."/>
            <person name="Mondo S.J."/>
            <person name="Barry K."/>
            <person name="Sandor L."/>
            <person name="Lee J."/>
            <person name="Lipzen A."/>
            <person name="Pangilinan J."/>
            <person name="LaButti K."/>
            <person name="Hainaut M."/>
            <person name="Henrissat B."/>
            <person name="Grigoriev I.V."/>
            <person name="Spatafora J.W."/>
            <person name="Aime M.C."/>
        </authorList>
    </citation>
    <scope>NUCLEOTIDE SEQUENCE [LARGE SCALE GENOMIC DNA]</scope>
    <source>
        <strain evidence="7 8">MCA 4718</strain>
    </source>
</reference>
<dbReference type="InterPro" id="IPR016169">
    <property type="entry name" value="FAD-bd_PCMH_sub2"/>
</dbReference>
<feature type="region of interest" description="Disordered" evidence="5">
    <location>
        <begin position="1"/>
        <end position="32"/>
    </location>
</feature>
<dbReference type="Proteomes" id="UP000245942">
    <property type="component" value="Unassembled WGS sequence"/>
</dbReference>
<dbReference type="InterPro" id="IPR007173">
    <property type="entry name" value="ALO_C"/>
</dbReference>
<evidence type="ECO:0000256" key="4">
    <source>
        <dbReference type="ARBA" id="ARBA00033418"/>
    </source>
</evidence>
<dbReference type="GO" id="GO:0071949">
    <property type="term" value="F:FAD binding"/>
    <property type="evidence" value="ECO:0007669"/>
    <property type="project" value="InterPro"/>
</dbReference>
<dbReference type="InterPro" id="IPR016167">
    <property type="entry name" value="FAD-bd_PCMH_sub1"/>
</dbReference>
<evidence type="ECO:0000256" key="2">
    <source>
        <dbReference type="ARBA" id="ARBA00013136"/>
    </source>
</evidence>
<feature type="region of interest" description="Disordered" evidence="5">
    <location>
        <begin position="468"/>
        <end position="498"/>
    </location>
</feature>
<feature type="region of interest" description="Disordered" evidence="5">
    <location>
        <begin position="326"/>
        <end position="368"/>
    </location>
</feature>
<dbReference type="Pfam" id="PF01565">
    <property type="entry name" value="FAD_binding_4"/>
    <property type="match status" value="1"/>
</dbReference>
<dbReference type="Gene3D" id="3.30.70.2520">
    <property type="match status" value="1"/>
</dbReference>
<dbReference type="RefSeq" id="XP_025346855.1">
    <property type="nucleotide sequence ID" value="XM_025494037.1"/>
</dbReference>
<proteinExistence type="predicted"/>
<keyword evidence="3" id="KW-0560">Oxidoreductase</keyword>
<sequence length="709" mass="78093">MAAASTSAAPASTSSASQVRLRSQPPSIPPHLQSTKTLQTLVAPAEVSRRSSRARITNWGGTFTYKPQRVFQPSTVAECCNILELARRSGTSVRAVGKAHSPGDLPFSDAWMIRTEDLSGTVEVDSDTPSATFLAGTLISDINDALAANEPPLALTSLGSISEQTIGGAIATSTHGSGYNFASVSSACLELGIIVPQTAEQGGVQVLTCSREQNVELFNASLCSLGCTGFIYSVKMKLEPAFRLRHLVEEIEFDWIFGGKTGAPAIEALVDDGDGGVKMQQQQSSSRGAVGEATMASIDMSTPESEVNRTYGAPRKSRQSIGKLLARGRPLPPSGPRYYPSTRQTDPADIYPCRAPDTDATARVGPDGWMDPEDDDETRAAQSKIDAIIQSSQHTRLWWFPHVKMVTLSRADRTLEPAAGPTFSQRAYHTIVGYHFTQFLLFVSRYHSALPSQVAKVVHYLTHPSFPAEHRGKQSGSISSAEASSPPETSHESQTGSLASEFEGFKAAPPTDLSPAPAGSLKPLQAHHPHSLTVDHSINVFNMDCLFKQYTSEWAIPYTHTAACLRAMRDWLEEEARLDTGERIHFPVEVRWTDADGIWLSHGYGRRNCYIGIIQFRPYNLPTRYRSLFAKFETLMRHFAGRPHWAKTHTCGPQELRKLYPHLDDFLEVRKRYDPDGVLLNPYVRRHLLGEIGEEMSVRRFKKRERGKL</sequence>
<dbReference type="GO" id="GO:0005739">
    <property type="term" value="C:mitochondrion"/>
    <property type="evidence" value="ECO:0007669"/>
    <property type="project" value="TreeGrafter"/>
</dbReference>
<dbReference type="GO" id="GO:0016020">
    <property type="term" value="C:membrane"/>
    <property type="evidence" value="ECO:0007669"/>
    <property type="project" value="InterPro"/>
</dbReference>
<dbReference type="PANTHER" id="PTHR43762:SF1">
    <property type="entry name" value="D-ARABINONO-1,4-LACTONE OXIDASE"/>
    <property type="match status" value="1"/>
</dbReference>
<dbReference type="PANTHER" id="PTHR43762">
    <property type="entry name" value="L-GULONOLACTONE OXIDASE"/>
    <property type="match status" value="1"/>
</dbReference>
<evidence type="ECO:0000313" key="8">
    <source>
        <dbReference type="Proteomes" id="UP000245942"/>
    </source>
</evidence>
<feature type="compositionally biased region" description="Low complexity" evidence="5">
    <location>
        <begin position="475"/>
        <end position="488"/>
    </location>
</feature>
<name>A0A316U9L5_9BASI</name>
<organism evidence="7 8">
    <name type="scientific">Pseudomicrostroma glucosiphilum</name>
    <dbReference type="NCBI Taxonomy" id="1684307"/>
    <lineage>
        <taxon>Eukaryota</taxon>
        <taxon>Fungi</taxon>
        <taxon>Dikarya</taxon>
        <taxon>Basidiomycota</taxon>
        <taxon>Ustilaginomycotina</taxon>
        <taxon>Exobasidiomycetes</taxon>
        <taxon>Microstromatales</taxon>
        <taxon>Microstromatales incertae sedis</taxon>
        <taxon>Pseudomicrostroma</taxon>
    </lineage>
</organism>
<dbReference type="Pfam" id="PF04030">
    <property type="entry name" value="ALO"/>
    <property type="match status" value="2"/>
</dbReference>
<dbReference type="InterPro" id="IPR006094">
    <property type="entry name" value="Oxid_FAD_bind_N"/>
</dbReference>
<evidence type="ECO:0000313" key="7">
    <source>
        <dbReference type="EMBL" id="PWN19695.1"/>
    </source>
</evidence>
<evidence type="ECO:0000256" key="1">
    <source>
        <dbReference type="ARBA" id="ARBA00005083"/>
    </source>
</evidence>
<dbReference type="GO" id="GO:0003885">
    <property type="term" value="F:D-arabinono-1,4-lactone oxidase activity"/>
    <property type="evidence" value="ECO:0007669"/>
    <property type="project" value="UniProtKB-EC"/>
</dbReference>
<evidence type="ECO:0000256" key="5">
    <source>
        <dbReference type="SAM" id="MobiDB-lite"/>
    </source>
</evidence>
<dbReference type="STRING" id="1684307.A0A316U9L5"/>
<evidence type="ECO:0000259" key="6">
    <source>
        <dbReference type="PROSITE" id="PS51387"/>
    </source>
</evidence>
<dbReference type="Gene3D" id="3.30.465.10">
    <property type="match status" value="1"/>
</dbReference>